<protein>
    <submittedName>
        <fullName evidence="7">RNA polymerase sigma-70 factor</fullName>
    </submittedName>
</protein>
<dbReference type="Gene3D" id="1.10.10.10">
    <property type="entry name" value="Winged helix-like DNA-binding domain superfamily/Winged helix DNA-binding domain"/>
    <property type="match status" value="1"/>
</dbReference>
<name>A0AAE3M6R6_9BACT</name>
<dbReference type="InterPro" id="IPR036388">
    <property type="entry name" value="WH-like_DNA-bd_sf"/>
</dbReference>
<dbReference type="RefSeq" id="WP_301191511.1">
    <property type="nucleotide sequence ID" value="NZ_JAPDPJ010000040.1"/>
</dbReference>
<feature type="domain" description="RNA polymerase sigma factor 70 region 4 type 2" evidence="6">
    <location>
        <begin position="135"/>
        <end position="186"/>
    </location>
</feature>
<evidence type="ECO:0000256" key="1">
    <source>
        <dbReference type="ARBA" id="ARBA00010641"/>
    </source>
</evidence>
<dbReference type="SUPFAM" id="SSF88946">
    <property type="entry name" value="Sigma2 domain of RNA polymerase sigma factors"/>
    <property type="match status" value="1"/>
</dbReference>
<reference evidence="7" key="1">
    <citation type="submission" date="2022-10" db="EMBL/GenBank/DDBJ databases">
        <authorList>
            <person name="Yu W.X."/>
        </authorList>
    </citation>
    <scope>NUCLEOTIDE SEQUENCE</scope>
    <source>
        <strain evidence="7">AAT</strain>
    </source>
</reference>
<feature type="domain" description="RNA polymerase sigma-70 region 2" evidence="5">
    <location>
        <begin position="31"/>
        <end position="96"/>
    </location>
</feature>
<dbReference type="GO" id="GO:0003677">
    <property type="term" value="F:DNA binding"/>
    <property type="evidence" value="ECO:0007669"/>
    <property type="project" value="InterPro"/>
</dbReference>
<gene>
    <name evidence="7" type="ORF">OM075_15840</name>
</gene>
<dbReference type="PANTHER" id="PTHR43133">
    <property type="entry name" value="RNA POLYMERASE ECF-TYPE SIGMA FACTO"/>
    <property type="match status" value="1"/>
</dbReference>
<evidence type="ECO:0000313" key="8">
    <source>
        <dbReference type="Proteomes" id="UP001209229"/>
    </source>
</evidence>
<dbReference type="GO" id="GO:0016987">
    <property type="term" value="F:sigma factor activity"/>
    <property type="evidence" value="ECO:0007669"/>
    <property type="project" value="UniProtKB-KW"/>
</dbReference>
<dbReference type="AlphaFoldDB" id="A0AAE3M6R6"/>
<dbReference type="InterPro" id="IPR007627">
    <property type="entry name" value="RNA_pol_sigma70_r2"/>
</dbReference>
<dbReference type="Pfam" id="PF08281">
    <property type="entry name" value="Sigma70_r4_2"/>
    <property type="match status" value="1"/>
</dbReference>
<keyword evidence="4" id="KW-0804">Transcription</keyword>
<dbReference type="InterPro" id="IPR014284">
    <property type="entry name" value="RNA_pol_sigma-70_dom"/>
</dbReference>
<dbReference type="InterPro" id="IPR014327">
    <property type="entry name" value="RNA_pol_sigma70_bacteroid"/>
</dbReference>
<dbReference type="CDD" id="cd06171">
    <property type="entry name" value="Sigma70_r4"/>
    <property type="match status" value="1"/>
</dbReference>
<evidence type="ECO:0000256" key="2">
    <source>
        <dbReference type="ARBA" id="ARBA00023015"/>
    </source>
</evidence>
<dbReference type="InterPro" id="IPR013249">
    <property type="entry name" value="RNA_pol_sigma70_r4_t2"/>
</dbReference>
<evidence type="ECO:0000256" key="4">
    <source>
        <dbReference type="ARBA" id="ARBA00023163"/>
    </source>
</evidence>
<comment type="similarity">
    <text evidence="1">Belongs to the sigma-70 factor family. ECF subfamily.</text>
</comment>
<dbReference type="SUPFAM" id="SSF88659">
    <property type="entry name" value="Sigma3 and sigma4 domains of RNA polymerase sigma factors"/>
    <property type="match status" value="1"/>
</dbReference>
<evidence type="ECO:0000313" key="7">
    <source>
        <dbReference type="EMBL" id="MCW3787947.1"/>
    </source>
</evidence>
<dbReference type="InterPro" id="IPR013324">
    <property type="entry name" value="RNA_pol_sigma_r3/r4-like"/>
</dbReference>
<evidence type="ECO:0000256" key="3">
    <source>
        <dbReference type="ARBA" id="ARBA00023082"/>
    </source>
</evidence>
<dbReference type="GO" id="GO:0006352">
    <property type="term" value="P:DNA-templated transcription initiation"/>
    <property type="evidence" value="ECO:0007669"/>
    <property type="project" value="InterPro"/>
</dbReference>
<dbReference type="PANTHER" id="PTHR43133:SF46">
    <property type="entry name" value="RNA POLYMERASE SIGMA-70 FACTOR ECF SUBFAMILY"/>
    <property type="match status" value="1"/>
</dbReference>
<proteinExistence type="inferred from homology"/>
<dbReference type="InterPro" id="IPR013325">
    <property type="entry name" value="RNA_pol_sigma_r2"/>
</dbReference>
<comment type="caution">
    <text evidence="7">The sequence shown here is derived from an EMBL/GenBank/DDBJ whole genome shotgun (WGS) entry which is preliminary data.</text>
</comment>
<dbReference type="Pfam" id="PF04542">
    <property type="entry name" value="Sigma70_r2"/>
    <property type="match status" value="1"/>
</dbReference>
<dbReference type="Gene3D" id="1.10.1740.10">
    <property type="match status" value="1"/>
</dbReference>
<keyword evidence="3" id="KW-0731">Sigma factor</keyword>
<dbReference type="Proteomes" id="UP001209229">
    <property type="component" value="Unassembled WGS sequence"/>
</dbReference>
<sequence>MRFQLTEKFMYDIALNKKLKQGNPEVYSSLFIALQPRMTCYCRLFINDEDQIKDLIQDCFTHLWDKKENIDVHKSIESYLFVILKNKCLRILKEKQLIQNNIYIDELPINELQYLYQLDFTEKKEKTLEESLITSLKEAIDELPTKRKEVFIKSKIEGKKQKEIAVELDISVKTVEKYISQAKEQLRKKLEKEYAMLSIVIAILFK</sequence>
<dbReference type="EMBL" id="JAPDPJ010000040">
    <property type="protein sequence ID" value="MCW3787947.1"/>
    <property type="molecule type" value="Genomic_DNA"/>
</dbReference>
<dbReference type="NCBIfam" id="TIGR02937">
    <property type="entry name" value="sigma70-ECF"/>
    <property type="match status" value="1"/>
</dbReference>
<keyword evidence="2" id="KW-0805">Transcription regulation</keyword>
<accession>A0AAE3M6R6</accession>
<evidence type="ECO:0000259" key="5">
    <source>
        <dbReference type="Pfam" id="PF04542"/>
    </source>
</evidence>
<dbReference type="InterPro" id="IPR039425">
    <property type="entry name" value="RNA_pol_sigma-70-like"/>
</dbReference>
<evidence type="ECO:0000259" key="6">
    <source>
        <dbReference type="Pfam" id="PF08281"/>
    </source>
</evidence>
<keyword evidence="8" id="KW-1185">Reference proteome</keyword>
<organism evidence="7 8">
    <name type="scientific">Plebeiibacterium sediminum</name>
    <dbReference type="NCBI Taxonomy" id="2992112"/>
    <lineage>
        <taxon>Bacteria</taxon>
        <taxon>Pseudomonadati</taxon>
        <taxon>Bacteroidota</taxon>
        <taxon>Bacteroidia</taxon>
        <taxon>Marinilabiliales</taxon>
        <taxon>Marinilabiliaceae</taxon>
        <taxon>Plebeiibacterium</taxon>
    </lineage>
</organism>
<dbReference type="NCBIfam" id="TIGR02985">
    <property type="entry name" value="Sig70_bacteroi1"/>
    <property type="match status" value="1"/>
</dbReference>